<dbReference type="SUPFAM" id="SSF52402">
    <property type="entry name" value="Adenine nucleotide alpha hydrolases-like"/>
    <property type="match status" value="2"/>
</dbReference>
<dbReference type="AlphaFoldDB" id="A0A1H8U1F7"/>
<comment type="cofactor">
    <cofactor evidence="1">
        <name>FAD</name>
        <dbReference type="ChEBI" id="CHEBI:57692"/>
    </cofactor>
</comment>
<dbReference type="Pfam" id="PF01012">
    <property type="entry name" value="ETF"/>
    <property type="match status" value="2"/>
</dbReference>
<dbReference type="OrthoDB" id="9781325at2"/>
<protein>
    <recommendedName>
        <fullName evidence="4">Electron transfer flavoprotein small subunit</fullName>
    </recommendedName>
</protein>
<name>A0A1H8U1F7_9PSEU</name>
<sequence length="599" mass="61120">MAGLRTVVLIKQVPAAEQDSGLDERGRLRRDGGAAEMNPWCRRAVTRAVELAAGGGHSTAVTMGPASARDVLREALACGADAAVHVTDRRLAGADCLVTAQALAAAIRQAGGADVVLVGRSSVDGSTGAIGPMVAELLSVPFTGPALDLEFRPDGDGRWLHARLQLESGQEEMAVALPAVVAVAERSCRAARAPVEDWPTPGNVRTVTAGQLGCEVNGADSPTRVTGTVGVSRTRRGVVLRGDLGTQVSALVDVLRQRNPEPPRQSRATAGLSWSDGPRIVVLAEDGHDHGARALCAEADRLAGEIGGHVAVVLGAGPVPRGVAGPGVVLGGTEPRRVAAAVEHWLGAAGTPPWAVLGGAGEWEREVLGRLGVRFGTGLLSDLTGLSVRASGGGALRLLGLKPAGNGVLAQVECVGTPQLATVRTGQLPAPAGFAPDDAGEVLAVSADARVRRLGRTVEDDADAVERAEVVIGVGAGVDPADYRVLEGLRSLMGAQFAATRKVTDAGRLPHGRQVGVTARGIAPRCYLALGVSGSGYHMAGVARAGTVIAVNHDPSAPIFAQADLGIVADWRTIAPLLAVEFAQRAGTGEDRAAPALPA</sequence>
<dbReference type="STRING" id="394193.SAMN04489732_10325"/>
<dbReference type="Proteomes" id="UP000198582">
    <property type="component" value="Unassembled WGS sequence"/>
</dbReference>
<organism evidence="6 7">
    <name type="scientific">Amycolatopsis saalfeldensis</name>
    <dbReference type="NCBI Taxonomy" id="394193"/>
    <lineage>
        <taxon>Bacteria</taxon>
        <taxon>Bacillati</taxon>
        <taxon>Actinomycetota</taxon>
        <taxon>Actinomycetes</taxon>
        <taxon>Pseudonocardiales</taxon>
        <taxon>Pseudonocardiaceae</taxon>
        <taxon>Amycolatopsis</taxon>
    </lineage>
</organism>
<evidence type="ECO:0000313" key="6">
    <source>
        <dbReference type="EMBL" id="SEO97100.1"/>
    </source>
</evidence>
<evidence type="ECO:0000256" key="4">
    <source>
        <dbReference type="ARBA" id="ARBA00042002"/>
    </source>
</evidence>
<dbReference type="Pfam" id="PF00766">
    <property type="entry name" value="ETF_alpha"/>
    <property type="match status" value="1"/>
</dbReference>
<dbReference type="SMART" id="SM00893">
    <property type="entry name" value="ETF"/>
    <property type="match status" value="1"/>
</dbReference>
<comment type="subunit">
    <text evidence="2">Heterodimer of an alpha and a beta subunit.</text>
</comment>
<comment type="function">
    <text evidence="3">The electron transfer flavoprotein serves as a specific electron acceptor for other dehydrogenases. It transfers the electrons to the main respiratory chain via ETF-ubiquinone oxidoreductase (ETF dehydrogenase).</text>
</comment>
<reference evidence="6 7" key="1">
    <citation type="submission" date="2016-10" db="EMBL/GenBank/DDBJ databases">
        <authorList>
            <person name="de Groot N.N."/>
        </authorList>
    </citation>
    <scope>NUCLEOTIDE SEQUENCE [LARGE SCALE GENOMIC DNA]</scope>
    <source>
        <strain evidence="6 7">DSM 44993</strain>
    </source>
</reference>
<dbReference type="GO" id="GO:0009055">
    <property type="term" value="F:electron transfer activity"/>
    <property type="evidence" value="ECO:0007669"/>
    <property type="project" value="InterPro"/>
</dbReference>
<gene>
    <name evidence="6" type="ORF">SAMN04489732_10325</name>
</gene>
<dbReference type="PANTHER" id="PTHR21294:SF17">
    <property type="entry name" value="PROTEIN FIXA"/>
    <property type="match status" value="1"/>
</dbReference>
<dbReference type="PANTHER" id="PTHR21294">
    <property type="entry name" value="ELECTRON TRANSFER FLAVOPROTEIN BETA-SUBUNIT"/>
    <property type="match status" value="1"/>
</dbReference>
<dbReference type="Gene3D" id="3.40.50.1220">
    <property type="entry name" value="TPP-binding domain"/>
    <property type="match status" value="1"/>
</dbReference>
<dbReference type="InterPro" id="IPR014730">
    <property type="entry name" value="ETF_a/b_N"/>
</dbReference>
<proteinExistence type="predicted"/>
<accession>A0A1H8U1F7</accession>
<dbReference type="InterPro" id="IPR029035">
    <property type="entry name" value="DHS-like_NAD/FAD-binding_dom"/>
</dbReference>
<feature type="domain" description="Electron transfer flavoprotein alpha/beta-subunit N-terminal" evidence="5">
    <location>
        <begin position="25"/>
        <end position="216"/>
    </location>
</feature>
<evidence type="ECO:0000256" key="1">
    <source>
        <dbReference type="ARBA" id="ARBA00001974"/>
    </source>
</evidence>
<dbReference type="RefSeq" id="WP_091614774.1">
    <property type="nucleotide sequence ID" value="NZ_FOEF01000003.1"/>
</dbReference>
<dbReference type="InterPro" id="IPR014731">
    <property type="entry name" value="ETF_asu_C"/>
</dbReference>
<dbReference type="InterPro" id="IPR014729">
    <property type="entry name" value="Rossmann-like_a/b/a_fold"/>
</dbReference>
<dbReference type="Gene3D" id="3.40.50.620">
    <property type="entry name" value="HUPs"/>
    <property type="match status" value="2"/>
</dbReference>
<keyword evidence="7" id="KW-1185">Reference proteome</keyword>
<evidence type="ECO:0000259" key="5">
    <source>
        <dbReference type="SMART" id="SM00893"/>
    </source>
</evidence>
<dbReference type="SUPFAM" id="SSF52467">
    <property type="entry name" value="DHS-like NAD/FAD-binding domain"/>
    <property type="match status" value="1"/>
</dbReference>
<evidence type="ECO:0000256" key="2">
    <source>
        <dbReference type="ARBA" id="ARBA00011355"/>
    </source>
</evidence>
<evidence type="ECO:0000256" key="3">
    <source>
        <dbReference type="ARBA" id="ARBA00025649"/>
    </source>
</evidence>
<evidence type="ECO:0000313" key="7">
    <source>
        <dbReference type="Proteomes" id="UP000198582"/>
    </source>
</evidence>
<dbReference type="EMBL" id="FOEF01000003">
    <property type="protein sequence ID" value="SEO97100.1"/>
    <property type="molecule type" value="Genomic_DNA"/>
</dbReference>
<dbReference type="InterPro" id="IPR012255">
    <property type="entry name" value="ETF_b"/>
</dbReference>